<proteinExistence type="predicted"/>
<keyword evidence="3" id="KW-0997">Cell inner membrane</keyword>
<keyword evidence="6" id="KW-1278">Translocase</keyword>
<reference evidence="9 10" key="1">
    <citation type="submission" date="2018-11" db="EMBL/GenBank/DDBJ databases">
        <title>Genomic Encyclopedia of Type Strains, Phase IV (KMG-IV): sequencing the most valuable type-strain genomes for metagenomic binning, comparative biology and taxonomic classification.</title>
        <authorList>
            <person name="Goeker M."/>
        </authorList>
    </citation>
    <scope>NUCLEOTIDE SEQUENCE [LARGE SCALE GENOMIC DNA]</scope>
    <source>
        <strain evidence="9 10">DSM 104731</strain>
    </source>
</reference>
<dbReference type="GO" id="GO:0005524">
    <property type="term" value="F:ATP binding"/>
    <property type="evidence" value="ECO:0007669"/>
    <property type="project" value="UniProtKB-KW"/>
</dbReference>
<feature type="domain" description="ABC transporter" evidence="8">
    <location>
        <begin position="2"/>
        <end position="230"/>
    </location>
</feature>
<keyword evidence="1" id="KW-0813">Transport</keyword>
<evidence type="ECO:0000256" key="2">
    <source>
        <dbReference type="ARBA" id="ARBA00022475"/>
    </source>
</evidence>
<keyword evidence="7" id="KW-0472">Membrane</keyword>
<keyword evidence="5 9" id="KW-0067">ATP-binding</keyword>
<dbReference type="InterPro" id="IPR027417">
    <property type="entry name" value="P-loop_NTPase"/>
</dbReference>
<dbReference type="InterPro" id="IPR003439">
    <property type="entry name" value="ABC_transporter-like_ATP-bd"/>
</dbReference>
<evidence type="ECO:0000256" key="4">
    <source>
        <dbReference type="ARBA" id="ARBA00022741"/>
    </source>
</evidence>
<evidence type="ECO:0000256" key="7">
    <source>
        <dbReference type="ARBA" id="ARBA00023136"/>
    </source>
</evidence>
<evidence type="ECO:0000259" key="8">
    <source>
        <dbReference type="PROSITE" id="PS50893"/>
    </source>
</evidence>
<organism evidence="9 10">
    <name type="scientific">Pacificibacter maritimus</name>
    <dbReference type="NCBI Taxonomy" id="762213"/>
    <lineage>
        <taxon>Bacteria</taxon>
        <taxon>Pseudomonadati</taxon>
        <taxon>Pseudomonadota</taxon>
        <taxon>Alphaproteobacteria</taxon>
        <taxon>Rhodobacterales</taxon>
        <taxon>Roseobacteraceae</taxon>
        <taxon>Pacificibacter</taxon>
    </lineage>
</organism>
<name>A0A3N4USW3_9RHOB</name>
<sequence length="230" mass="24873">MLNLTDVYLRQDDFELRANLTIGDGRCVAVMGPSGAGKSTLLSILGGFQTLTSGRLTWHDADISDVPPSQRNVAMVFQDNNLFPHMTAFQNVGLGIAARLKLRKAEVDRVNTALDAVGLAGLGARRPSELSGGQQSRVALARLLVQRKPLILMDEPFSALGPAMRLEMADLARDIAERTSATLLMVSHDFKDVERIADDVIWVEAGVCLPPQPLSEFLASPPSGFTDYLG</sequence>
<dbReference type="PANTHER" id="PTHR42781:SF1">
    <property type="entry name" value="THIAMINE IMPORT ATP-BINDING PROTEIN THIQ"/>
    <property type="match status" value="1"/>
</dbReference>
<evidence type="ECO:0000256" key="6">
    <source>
        <dbReference type="ARBA" id="ARBA00022967"/>
    </source>
</evidence>
<dbReference type="Gene3D" id="3.40.50.300">
    <property type="entry name" value="P-loop containing nucleotide triphosphate hydrolases"/>
    <property type="match status" value="1"/>
</dbReference>
<evidence type="ECO:0000313" key="10">
    <source>
        <dbReference type="Proteomes" id="UP000269689"/>
    </source>
</evidence>
<dbReference type="PANTHER" id="PTHR42781">
    <property type="entry name" value="SPERMIDINE/PUTRESCINE IMPORT ATP-BINDING PROTEIN POTA"/>
    <property type="match status" value="1"/>
</dbReference>
<keyword evidence="4" id="KW-0547">Nucleotide-binding</keyword>
<dbReference type="GO" id="GO:0016887">
    <property type="term" value="F:ATP hydrolysis activity"/>
    <property type="evidence" value="ECO:0007669"/>
    <property type="project" value="InterPro"/>
</dbReference>
<dbReference type="RefSeq" id="WP_123793700.1">
    <property type="nucleotide sequence ID" value="NZ_RKQK01000004.1"/>
</dbReference>
<dbReference type="SUPFAM" id="SSF52540">
    <property type="entry name" value="P-loop containing nucleoside triphosphate hydrolases"/>
    <property type="match status" value="1"/>
</dbReference>
<dbReference type="PROSITE" id="PS50893">
    <property type="entry name" value="ABC_TRANSPORTER_2"/>
    <property type="match status" value="1"/>
</dbReference>
<gene>
    <name evidence="9" type="ORF">EDD53_2541</name>
</gene>
<keyword evidence="2" id="KW-1003">Cell membrane</keyword>
<dbReference type="InterPro" id="IPR050093">
    <property type="entry name" value="ABC_SmlMolc_Importer"/>
</dbReference>
<keyword evidence="10" id="KW-1185">Reference proteome</keyword>
<evidence type="ECO:0000256" key="1">
    <source>
        <dbReference type="ARBA" id="ARBA00022448"/>
    </source>
</evidence>
<dbReference type="Pfam" id="PF00005">
    <property type="entry name" value="ABC_tran"/>
    <property type="match status" value="1"/>
</dbReference>
<dbReference type="OrthoDB" id="9802264at2"/>
<dbReference type="PROSITE" id="PS00211">
    <property type="entry name" value="ABC_TRANSPORTER_1"/>
    <property type="match status" value="1"/>
</dbReference>
<dbReference type="AlphaFoldDB" id="A0A3N4USW3"/>
<protein>
    <submittedName>
        <fullName evidence="9">Thiamine transport system ATP-binding protein</fullName>
    </submittedName>
</protein>
<dbReference type="Proteomes" id="UP000269689">
    <property type="component" value="Unassembled WGS sequence"/>
</dbReference>
<comment type="caution">
    <text evidence="9">The sequence shown here is derived from an EMBL/GenBank/DDBJ whole genome shotgun (WGS) entry which is preliminary data.</text>
</comment>
<dbReference type="EMBL" id="RKQK01000004">
    <property type="protein sequence ID" value="RPE64780.1"/>
    <property type="molecule type" value="Genomic_DNA"/>
</dbReference>
<evidence type="ECO:0000313" key="9">
    <source>
        <dbReference type="EMBL" id="RPE64780.1"/>
    </source>
</evidence>
<accession>A0A3N4USW3</accession>
<dbReference type="InterPro" id="IPR017871">
    <property type="entry name" value="ABC_transporter-like_CS"/>
</dbReference>
<evidence type="ECO:0000256" key="3">
    <source>
        <dbReference type="ARBA" id="ARBA00022519"/>
    </source>
</evidence>
<evidence type="ECO:0000256" key="5">
    <source>
        <dbReference type="ARBA" id="ARBA00022840"/>
    </source>
</evidence>
<dbReference type="SMART" id="SM00382">
    <property type="entry name" value="AAA"/>
    <property type="match status" value="1"/>
</dbReference>
<dbReference type="InterPro" id="IPR003593">
    <property type="entry name" value="AAA+_ATPase"/>
</dbReference>